<dbReference type="EMBL" id="JBGBPQ010000011">
    <property type="protein sequence ID" value="KAL1515571.1"/>
    <property type="molecule type" value="Genomic_DNA"/>
</dbReference>
<sequence length="249" mass="27486">MKCGMTQAWTVWGEQIPLTVVELQDLQVVQVKTENVEGFNALQLGGGWQKRKRLSRAMLGHFSQRSISYKRYLREFMVTKDALLPVGTSITVRHFVPGQYVDVQGVSKGKGFQGVMKRWGFAGQPASHGVTRAHRKPGSSGGAAGSMYKTGIWPGKKMPGKMGNKNRTAFCLLVYKIDPEHNLIYLKGSVPGHHGSIVRLKDTVRGQKQLMGKRGLPHPPPFPTFLPGDPLPEQLVAPQPEGDPLRLDP</sequence>
<protein>
    <recommendedName>
        <fullName evidence="7">Large ribosomal subunit protein uL3m</fullName>
    </recommendedName>
</protein>
<reference evidence="10 11" key="1">
    <citation type="journal article" date="2024" name="Science">
        <title>Giant polyketide synthase enzymes in the biosynthesis of giant marine polyether toxins.</title>
        <authorList>
            <person name="Fallon T.R."/>
            <person name="Shende V.V."/>
            <person name="Wierzbicki I.H."/>
            <person name="Pendleton A.L."/>
            <person name="Watervoot N.F."/>
            <person name="Auber R.P."/>
            <person name="Gonzalez D.J."/>
            <person name="Wisecaver J.H."/>
            <person name="Moore B.S."/>
        </authorList>
    </citation>
    <scope>NUCLEOTIDE SEQUENCE [LARGE SCALE GENOMIC DNA]</scope>
    <source>
        <strain evidence="10 11">12B1</strain>
    </source>
</reference>
<evidence type="ECO:0000313" key="10">
    <source>
        <dbReference type="EMBL" id="KAL1515571.1"/>
    </source>
</evidence>
<feature type="region of interest" description="Disordered" evidence="9">
    <location>
        <begin position="212"/>
        <end position="249"/>
    </location>
</feature>
<dbReference type="Gene3D" id="2.40.30.10">
    <property type="entry name" value="Translation factors"/>
    <property type="match status" value="1"/>
</dbReference>
<keyword evidence="11" id="KW-1185">Reference proteome</keyword>
<comment type="caution">
    <text evidence="10">The sequence shown here is derived from an EMBL/GenBank/DDBJ whole genome shotgun (WGS) entry which is preliminary data.</text>
</comment>
<dbReference type="FunFam" id="2.40.30.10:FF:000004">
    <property type="entry name" value="50S ribosomal protein L3"/>
    <property type="match status" value="1"/>
</dbReference>
<dbReference type="AlphaFoldDB" id="A0AB34JAA3"/>
<dbReference type="Gene3D" id="3.30.160.810">
    <property type="match status" value="1"/>
</dbReference>
<evidence type="ECO:0000256" key="5">
    <source>
        <dbReference type="ARBA" id="ARBA00023128"/>
    </source>
</evidence>
<dbReference type="FunFam" id="3.30.160.810:FF:000001">
    <property type="entry name" value="50S ribosomal protein L3"/>
    <property type="match status" value="1"/>
</dbReference>
<dbReference type="PANTHER" id="PTHR11229">
    <property type="entry name" value="50S RIBOSOMAL PROTEIN L3"/>
    <property type="match status" value="1"/>
</dbReference>
<comment type="subcellular location">
    <subcellularLocation>
        <location evidence="1">Mitochondrion</location>
    </subcellularLocation>
</comment>
<organism evidence="10 11">
    <name type="scientific">Prymnesium parvum</name>
    <name type="common">Toxic golden alga</name>
    <dbReference type="NCBI Taxonomy" id="97485"/>
    <lineage>
        <taxon>Eukaryota</taxon>
        <taxon>Haptista</taxon>
        <taxon>Haptophyta</taxon>
        <taxon>Prymnesiophyceae</taxon>
        <taxon>Prymnesiales</taxon>
        <taxon>Prymnesiaceae</taxon>
        <taxon>Prymnesium</taxon>
    </lineage>
</organism>
<dbReference type="Pfam" id="PF00297">
    <property type="entry name" value="Ribosomal_L3"/>
    <property type="match status" value="1"/>
</dbReference>
<evidence type="ECO:0000256" key="6">
    <source>
        <dbReference type="ARBA" id="ARBA00023274"/>
    </source>
</evidence>
<dbReference type="GO" id="GO:0006412">
    <property type="term" value="P:translation"/>
    <property type="evidence" value="ECO:0007669"/>
    <property type="project" value="InterPro"/>
</dbReference>
<dbReference type="Proteomes" id="UP001515480">
    <property type="component" value="Unassembled WGS sequence"/>
</dbReference>
<evidence type="ECO:0000313" key="11">
    <source>
        <dbReference type="Proteomes" id="UP001515480"/>
    </source>
</evidence>
<evidence type="ECO:0000256" key="8">
    <source>
        <dbReference type="RuleBase" id="RU003905"/>
    </source>
</evidence>
<dbReference type="InterPro" id="IPR000597">
    <property type="entry name" value="Ribosomal_uL3"/>
</dbReference>
<dbReference type="NCBIfam" id="TIGR03625">
    <property type="entry name" value="L3_bact"/>
    <property type="match status" value="1"/>
</dbReference>
<dbReference type="SUPFAM" id="SSF50447">
    <property type="entry name" value="Translation proteins"/>
    <property type="match status" value="1"/>
</dbReference>
<evidence type="ECO:0000256" key="1">
    <source>
        <dbReference type="ARBA" id="ARBA00004173"/>
    </source>
</evidence>
<dbReference type="GO" id="GO:0003735">
    <property type="term" value="F:structural constituent of ribosome"/>
    <property type="evidence" value="ECO:0007669"/>
    <property type="project" value="InterPro"/>
</dbReference>
<dbReference type="InterPro" id="IPR009000">
    <property type="entry name" value="Transl_B-barrel_sf"/>
</dbReference>
<feature type="region of interest" description="Disordered" evidence="9">
    <location>
        <begin position="126"/>
        <end position="145"/>
    </location>
</feature>
<gene>
    <name evidence="10" type="ORF">AB1Y20_002191</name>
</gene>
<dbReference type="PANTHER" id="PTHR11229:SF8">
    <property type="entry name" value="LARGE RIBOSOMAL SUBUNIT PROTEIN UL3M"/>
    <property type="match status" value="1"/>
</dbReference>
<name>A0AB34JAA3_PRYPA</name>
<keyword evidence="6 8" id="KW-0687">Ribonucleoprotein</keyword>
<dbReference type="InterPro" id="IPR019926">
    <property type="entry name" value="Ribosomal_uL3_CS"/>
</dbReference>
<keyword evidence="4 8" id="KW-0689">Ribosomal protein</keyword>
<keyword evidence="5" id="KW-0496">Mitochondrion</keyword>
<evidence type="ECO:0000256" key="2">
    <source>
        <dbReference type="ARBA" id="ARBA00006540"/>
    </source>
</evidence>
<evidence type="ECO:0000256" key="4">
    <source>
        <dbReference type="ARBA" id="ARBA00022980"/>
    </source>
</evidence>
<evidence type="ECO:0000256" key="9">
    <source>
        <dbReference type="SAM" id="MobiDB-lite"/>
    </source>
</evidence>
<dbReference type="GO" id="GO:0005762">
    <property type="term" value="C:mitochondrial large ribosomal subunit"/>
    <property type="evidence" value="ECO:0007669"/>
    <property type="project" value="TreeGrafter"/>
</dbReference>
<dbReference type="PROSITE" id="PS00474">
    <property type="entry name" value="RIBOSOMAL_L3"/>
    <property type="match status" value="1"/>
</dbReference>
<keyword evidence="3" id="KW-0809">Transit peptide</keyword>
<accession>A0AB34JAA3</accession>
<evidence type="ECO:0000256" key="7">
    <source>
        <dbReference type="ARBA" id="ARBA00035209"/>
    </source>
</evidence>
<dbReference type="InterPro" id="IPR019927">
    <property type="entry name" value="Ribosomal_uL3_bac/org-type"/>
</dbReference>
<evidence type="ECO:0000256" key="3">
    <source>
        <dbReference type="ARBA" id="ARBA00022946"/>
    </source>
</evidence>
<comment type="similarity">
    <text evidence="2 8">Belongs to the universal ribosomal protein uL3 family.</text>
</comment>
<proteinExistence type="inferred from homology"/>